<evidence type="ECO:0000313" key="2">
    <source>
        <dbReference type="EMBL" id="MBJ7316927.1"/>
    </source>
</evidence>
<protein>
    <submittedName>
        <fullName evidence="2">Uncharacterized protein</fullName>
    </submittedName>
</protein>
<sequence length="164" mass="18190">MENANTMLWSSTLISLAMLGIASWRARSAEKQAKATLTSALAVLQSFHCNIAMEASLVEPPNEKNNKQFSLSIKTVNATEKPIIFRGISATVEECDSGGKTKYNHGNQEFLKSIKSVETVKDFPSELKLTWTGSPRLRVTICAKVQVAGEIQEFREEPQTLWLT</sequence>
<evidence type="ECO:0000313" key="1">
    <source>
        <dbReference type="EMBL" id="MBJ7267759.1"/>
    </source>
</evidence>
<dbReference type="AlphaFoldDB" id="A0A8I1GDG7"/>
<reference evidence="2 4" key="1">
    <citation type="submission" date="2020-09" db="EMBL/GenBank/DDBJ databases">
        <title>Draft Genomes of Bacterial Isolates from North Pond Shallow Sediments.</title>
        <authorList>
            <person name="Kiel Reese B."/>
            <person name="Mullis M."/>
            <person name="Weisend R.E."/>
        </authorList>
    </citation>
    <scope>NUCLEOTIDE SEQUENCE</scope>
    <source>
        <strain evidence="2">KJE-2</strain>
        <strain evidence="1 4">KJE-3</strain>
    </source>
</reference>
<dbReference type="EMBL" id="JAEMOP010000009">
    <property type="protein sequence ID" value="MBJ7316927.1"/>
    <property type="molecule type" value="Genomic_DNA"/>
</dbReference>
<name>A0A8I1GDG7_9GAMM</name>
<dbReference type="Proteomes" id="UP000655994">
    <property type="component" value="Unassembled WGS sequence"/>
</dbReference>
<keyword evidence="4" id="KW-1185">Reference proteome</keyword>
<dbReference type="EMBL" id="JAEMOS010000045">
    <property type="protein sequence ID" value="MBJ7267759.1"/>
    <property type="molecule type" value="Genomic_DNA"/>
</dbReference>
<organism evidence="2 3">
    <name type="scientific">Idiomarina abyssalis</name>
    <dbReference type="NCBI Taxonomy" id="86102"/>
    <lineage>
        <taxon>Bacteria</taxon>
        <taxon>Pseudomonadati</taxon>
        <taxon>Pseudomonadota</taxon>
        <taxon>Gammaproteobacteria</taxon>
        <taxon>Alteromonadales</taxon>
        <taxon>Idiomarinaceae</taxon>
        <taxon>Idiomarina</taxon>
    </lineage>
</organism>
<dbReference type="Proteomes" id="UP000621390">
    <property type="component" value="Unassembled WGS sequence"/>
</dbReference>
<gene>
    <name evidence="1" type="ORF">JHC10_12520</name>
    <name evidence="2" type="ORF">JHC11_13100</name>
</gene>
<evidence type="ECO:0000313" key="4">
    <source>
        <dbReference type="Proteomes" id="UP000655994"/>
    </source>
</evidence>
<accession>A0A8I1GDG7</accession>
<proteinExistence type="predicted"/>
<evidence type="ECO:0000313" key="3">
    <source>
        <dbReference type="Proteomes" id="UP000621390"/>
    </source>
</evidence>
<dbReference type="RefSeq" id="WP_199495013.1">
    <property type="nucleotide sequence ID" value="NZ_JAEMOP010000009.1"/>
</dbReference>
<comment type="caution">
    <text evidence="2">The sequence shown here is derived from an EMBL/GenBank/DDBJ whole genome shotgun (WGS) entry which is preliminary data.</text>
</comment>